<dbReference type="PANTHER" id="PTHR24356">
    <property type="entry name" value="SERINE/THREONINE-PROTEIN KINASE"/>
    <property type="match status" value="1"/>
</dbReference>
<evidence type="ECO:0000256" key="2">
    <source>
        <dbReference type="ARBA" id="ARBA00022148"/>
    </source>
</evidence>
<feature type="domain" description="PDZ" evidence="13">
    <location>
        <begin position="604"/>
        <end position="688"/>
    </location>
</feature>
<gene>
    <name evidence="15" type="primary">LOC100900828</name>
</gene>
<dbReference type="PANTHER" id="PTHR24356:SF1">
    <property type="entry name" value="SERINE_THREONINE-PROTEIN KINASE GREATWALL"/>
    <property type="match status" value="1"/>
</dbReference>
<evidence type="ECO:0000313" key="14">
    <source>
        <dbReference type="Proteomes" id="UP000694867"/>
    </source>
</evidence>
<evidence type="ECO:0000256" key="11">
    <source>
        <dbReference type="SAM" id="MobiDB-lite"/>
    </source>
</evidence>
<evidence type="ECO:0000259" key="13">
    <source>
        <dbReference type="PROSITE" id="PS50106"/>
    </source>
</evidence>
<dbReference type="KEGG" id="goe:100900828"/>
<dbReference type="Gene3D" id="3.30.200.20">
    <property type="entry name" value="Phosphorylase Kinase, domain 1"/>
    <property type="match status" value="1"/>
</dbReference>
<evidence type="ECO:0000256" key="5">
    <source>
        <dbReference type="ARBA" id="ARBA00022741"/>
    </source>
</evidence>
<dbReference type="PROSITE" id="PS50011">
    <property type="entry name" value="PROTEIN_KINASE_DOM"/>
    <property type="match status" value="1"/>
</dbReference>
<feature type="domain" description="Protein kinase" evidence="12">
    <location>
        <begin position="203"/>
        <end position="476"/>
    </location>
</feature>
<dbReference type="SMART" id="SM00228">
    <property type="entry name" value="PDZ"/>
    <property type="match status" value="1"/>
</dbReference>
<evidence type="ECO:0000313" key="15">
    <source>
        <dbReference type="RefSeq" id="XP_003743400.2"/>
    </source>
</evidence>
<accession>A0AAJ6VXV1</accession>
<name>A0AAJ6VXV1_9ACAR</name>
<dbReference type="AlphaFoldDB" id="A0AAJ6VXV1"/>
<dbReference type="Gene3D" id="2.30.42.10">
    <property type="match status" value="1"/>
</dbReference>
<dbReference type="Proteomes" id="UP000694867">
    <property type="component" value="Unplaced"/>
</dbReference>
<keyword evidence="7" id="KW-0067">ATP-binding</keyword>
<proteinExistence type="predicted"/>
<evidence type="ECO:0000256" key="9">
    <source>
        <dbReference type="ARBA" id="ARBA00047899"/>
    </source>
</evidence>
<dbReference type="GO" id="GO:0005634">
    <property type="term" value="C:nucleus"/>
    <property type="evidence" value="ECO:0007669"/>
    <property type="project" value="TreeGrafter"/>
</dbReference>
<dbReference type="GO" id="GO:0005524">
    <property type="term" value="F:ATP binding"/>
    <property type="evidence" value="ECO:0007669"/>
    <property type="project" value="UniProtKB-KW"/>
</dbReference>
<keyword evidence="3" id="KW-0723">Serine/threonine-protein kinase</keyword>
<dbReference type="Pfam" id="PF00595">
    <property type="entry name" value="PDZ"/>
    <property type="match status" value="1"/>
</dbReference>
<evidence type="ECO:0000256" key="4">
    <source>
        <dbReference type="ARBA" id="ARBA00022679"/>
    </source>
</evidence>
<keyword evidence="5" id="KW-0547">Nucleotide-binding</keyword>
<evidence type="ECO:0000256" key="3">
    <source>
        <dbReference type="ARBA" id="ARBA00022527"/>
    </source>
</evidence>
<evidence type="ECO:0000256" key="8">
    <source>
        <dbReference type="ARBA" id="ARBA00033099"/>
    </source>
</evidence>
<dbReference type="GO" id="GO:0004674">
    <property type="term" value="F:protein serine/threonine kinase activity"/>
    <property type="evidence" value="ECO:0007669"/>
    <property type="project" value="UniProtKB-KW"/>
</dbReference>
<dbReference type="Gene3D" id="1.10.510.10">
    <property type="entry name" value="Transferase(Phosphotransferase) domain 1"/>
    <property type="match status" value="1"/>
</dbReference>
<sequence length="850" mass="95806">MTQHMGTWKMARNPFQQAPEEYYPEPDEEIEEAIKSRIPDASREDIGRIASAVDRVYTLFPRVPRVAFNLLENWYSANFALVSARDPLLHFAYQQINLWLQEVTEKMQSRKLLVFDLQDMFISLYECHSIILSKSLLPAQHFAGLIRQLSIYLSEFCSLLAKLAQVEPCDILRLGDILFEKIQSHAVDAAEPAIRCIPKVADFVTERILGAGAFGVVYKARYLPANMACTLKIVPAENFGAVEHIIADRVVAAVVDHPMLVTYFCVFSTETATITMMEYLKAVDVQKVVDASRNLRVEQARVIFAQLTAALMHMHYNGLMHRDIKGSNALILQGGKVKLIDFDTSKVCVGHFGTRYLHSFFRRTACEIDDSEKAGTLPYMAPEVISQKAYGRSMDWWSMGVTLFKLMIGRVPFRSQDEAALKNQICNDEVDFPRFKAHRAQPVTVAMELIRGLLQKKASERLGSASYQEILDSTFLAPIDWCWLATSSEVLKLTSFARLSEPKTGKRNRSKTHSGDIKWSPEASAATKQRQHIKLQELRDKQENQQPLFTYVSSAFRDTMRTGLPPRSTNSTAILKTIRKYAMARVFDLNSTKTLNPLQAERLDLAVMKARSSRLGAKLQPTLSDGGRIYYVVTHIKASDPTAQSGLLEGDVVTAINGIPIIDATKQTIESLLSSPVDEVFVSVLSSNIVRAMNTRVDMHQVIAVSKTIEVTYTNSPIQSDIQVRLVKYYDLKTKTHMKAHVLFYVPLELVCGMYVGDVILGVNGMQAMHMTAEELQQRMSEPNAVRTLTIVPVSGLRNERLFLDRLLRAYDGSFVSVLRETPDVKAFVDRSVVEDEDTRSEMRSDMRSV</sequence>
<dbReference type="RefSeq" id="XP_003743400.2">
    <property type="nucleotide sequence ID" value="XM_003743352.2"/>
</dbReference>
<dbReference type="InterPro" id="IPR001478">
    <property type="entry name" value="PDZ"/>
</dbReference>
<dbReference type="InterPro" id="IPR036034">
    <property type="entry name" value="PDZ_sf"/>
</dbReference>
<dbReference type="SUPFAM" id="SSF50156">
    <property type="entry name" value="PDZ domain-like"/>
    <property type="match status" value="2"/>
</dbReference>
<dbReference type="SMART" id="SM00220">
    <property type="entry name" value="S_TKc"/>
    <property type="match status" value="1"/>
</dbReference>
<dbReference type="EC" id="2.7.11.1" evidence="1"/>
<evidence type="ECO:0000256" key="7">
    <source>
        <dbReference type="ARBA" id="ARBA00022840"/>
    </source>
</evidence>
<feature type="region of interest" description="Disordered" evidence="11">
    <location>
        <begin position="502"/>
        <end position="525"/>
    </location>
</feature>
<comment type="catalytic activity">
    <reaction evidence="10">
        <text>L-seryl-[protein] + ATP = O-phospho-L-seryl-[protein] + ADP + H(+)</text>
        <dbReference type="Rhea" id="RHEA:17989"/>
        <dbReference type="Rhea" id="RHEA-COMP:9863"/>
        <dbReference type="Rhea" id="RHEA-COMP:11604"/>
        <dbReference type="ChEBI" id="CHEBI:15378"/>
        <dbReference type="ChEBI" id="CHEBI:29999"/>
        <dbReference type="ChEBI" id="CHEBI:30616"/>
        <dbReference type="ChEBI" id="CHEBI:83421"/>
        <dbReference type="ChEBI" id="CHEBI:456216"/>
        <dbReference type="EC" id="2.7.11.1"/>
    </reaction>
</comment>
<keyword evidence="14" id="KW-1185">Reference proteome</keyword>
<reference evidence="15" key="1">
    <citation type="submission" date="2025-08" db="UniProtKB">
        <authorList>
            <consortium name="RefSeq"/>
        </authorList>
    </citation>
    <scope>IDENTIFICATION</scope>
</reference>
<dbReference type="InterPro" id="IPR000719">
    <property type="entry name" value="Prot_kinase_dom"/>
</dbReference>
<keyword evidence="6" id="KW-0418">Kinase</keyword>
<dbReference type="GO" id="GO:0035556">
    <property type="term" value="P:intracellular signal transduction"/>
    <property type="evidence" value="ECO:0007669"/>
    <property type="project" value="TreeGrafter"/>
</dbReference>
<dbReference type="InterPro" id="IPR011009">
    <property type="entry name" value="Kinase-like_dom_sf"/>
</dbReference>
<evidence type="ECO:0000256" key="10">
    <source>
        <dbReference type="ARBA" id="ARBA00048679"/>
    </source>
</evidence>
<organism evidence="14 15">
    <name type="scientific">Galendromus occidentalis</name>
    <name type="common">western predatory mite</name>
    <dbReference type="NCBI Taxonomy" id="34638"/>
    <lineage>
        <taxon>Eukaryota</taxon>
        <taxon>Metazoa</taxon>
        <taxon>Ecdysozoa</taxon>
        <taxon>Arthropoda</taxon>
        <taxon>Chelicerata</taxon>
        <taxon>Arachnida</taxon>
        <taxon>Acari</taxon>
        <taxon>Parasitiformes</taxon>
        <taxon>Mesostigmata</taxon>
        <taxon>Gamasina</taxon>
        <taxon>Phytoseioidea</taxon>
        <taxon>Phytoseiidae</taxon>
        <taxon>Typhlodrominae</taxon>
        <taxon>Galendromus</taxon>
    </lineage>
</organism>
<dbReference type="GeneID" id="100900828"/>
<evidence type="ECO:0000259" key="12">
    <source>
        <dbReference type="PROSITE" id="PS50011"/>
    </source>
</evidence>
<dbReference type="Pfam" id="PF00069">
    <property type="entry name" value="Pkinase"/>
    <property type="match status" value="1"/>
</dbReference>
<dbReference type="InterPro" id="IPR050236">
    <property type="entry name" value="Ser_Thr_kinase_AGC"/>
</dbReference>
<comment type="catalytic activity">
    <reaction evidence="9">
        <text>L-threonyl-[protein] + ATP = O-phospho-L-threonyl-[protein] + ADP + H(+)</text>
        <dbReference type="Rhea" id="RHEA:46608"/>
        <dbReference type="Rhea" id="RHEA-COMP:11060"/>
        <dbReference type="Rhea" id="RHEA-COMP:11605"/>
        <dbReference type="ChEBI" id="CHEBI:15378"/>
        <dbReference type="ChEBI" id="CHEBI:30013"/>
        <dbReference type="ChEBI" id="CHEBI:30616"/>
        <dbReference type="ChEBI" id="CHEBI:61977"/>
        <dbReference type="ChEBI" id="CHEBI:456216"/>
        <dbReference type="EC" id="2.7.11.1"/>
    </reaction>
</comment>
<protein>
    <recommendedName>
        <fullName evidence="2">Serine/threonine-protein kinase greatwall</fullName>
        <ecNumber evidence="1">2.7.11.1</ecNumber>
    </recommendedName>
    <alternativeName>
        <fullName evidence="8">Microtubule-associated serine/threonine-protein kinase-like</fullName>
    </alternativeName>
</protein>
<evidence type="ECO:0000256" key="6">
    <source>
        <dbReference type="ARBA" id="ARBA00022777"/>
    </source>
</evidence>
<dbReference type="PROSITE" id="PS50106">
    <property type="entry name" value="PDZ"/>
    <property type="match status" value="1"/>
</dbReference>
<evidence type="ECO:0000256" key="1">
    <source>
        <dbReference type="ARBA" id="ARBA00012513"/>
    </source>
</evidence>
<keyword evidence="4" id="KW-0808">Transferase</keyword>
<dbReference type="SUPFAM" id="SSF56112">
    <property type="entry name" value="Protein kinase-like (PK-like)"/>
    <property type="match status" value="1"/>
</dbReference>